<evidence type="ECO:0000313" key="1">
    <source>
        <dbReference type="EMBL" id="SOQ34770.1"/>
    </source>
</evidence>
<name>A0A2H1V1P7_SPOFR</name>
<reference evidence="1" key="1">
    <citation type="submission" date="2016-07" db="EMBL/GenBank/DDBJ databases">
        <authorList>
            <person name="Bretaudeau A."/>
        </authorList>
    </citation>
    <scope>NUCLEOTIDE SEQUENCE</scope>
    <source>
        <strain evidence="1">Rice</strain>
        <tissue evidence="1">Whole body</tissue>
    </source>
</reference>
<protein>
    <submittedName>
        <fullName evidence="1">SFRICE_014637</fullName>
    </submittedName>
</protein>
<dbReference type="EMBL" id="ODYU01000282">
    <property type="protein sequence ID" value="SOQ34770.1"/>
    <property type="molecule type" value="Genomic_DNA"/>
</dbReference>
<sequence>MDMFGFLSMHVPLRDLEDTFEHQKINQQNQYGTKFPKPYQECIKPQWLGDNAATVLFDIEEGRRADVVANVTGGQGVSSSIPGSGKVILGFCYFFENFSIVTQNLEMCLVLINSNRLTPYYMGLLTHTVKSGFTLGENYPMSSLTLVEARGNVRLLLTKYHPVPTSAFRVGAADFLLCRGCVYKHTSSHTHDTQTRNNNLCITQRVAPCGNRTRYPLRGSQLPSHRTNRAVRFVLSKSVQ</sequence>
<organism evidence="1">
    <name type="scientific">Spodoptera frugiperda</name>
    <name type="common">Fall armyworm</name>
    <dbReference type="NCBI Taxonomy" id="7108"/>
    <lineage>
        <taxon>Eukaryota</taxon>
        <taxon>Metazoa</taxon>
        <taxon>Ecdysozoa</taxon>
        <taxon>Arthropoda</taxon>
        <taxon>Hexapoda</taxon>
        <taxon>Insecta</taxon>
        <taxon>Pterygota</taxon>
        <taxon>Neoptera</taxon>
        <taxon>Endopterygota</taxon>
        <taxon>Lepidoptera</taxon>
        <taxon>Glossata</taxon>
        <taxon>Ditrysia</taxon>
        <taxon>Noctuoidea</taxon>
        <taxon>Noctuidae</taxon>
        <taxon>Amphipyrinae</taxon>
        <taxon>Spodoptera</taxon>
    </lineage>
</organism>
<dbReference type="AlphaFoldDB" id="A0A2H1V1P7"/>
<proteinExistence type="predicted"/>
<gene>
    <name evidence="1" type="ORF">SFRICE_014637</name>
</gene>
<accession>A0A2H1V1P7</accession>